<name>Q17VW7_HELAH</name>
<dbReference type="HOGENOM" id="CLU_3344392_0_0_7"/>
<gene>
    <name evidence="2" type="primary">ISHa1152 tnpB fragment 1</name>
    <name evidence="1" type="ordered locus">Hac_0761</name>
    <name evidence="2" type="ordered locus">Hac_1486</name>
</gene>
<dbReference type="KEGG" id="hac:Hac_0761"/>
<dbReference type="EMBL" id="AM260522">
    <property type="protein sequence ID" value="CAK00209.1"/>
    <property type="molecule type" value="Genomic_DNA"/>
</dbReference>
<dbReference type="AlphaFoldDB" id="Q17VW7"/>
<dbReference type="EMBL" id="AM260522">
    <property type="protein sequence ID" value="CAJ99556.1"/>
    <property type="molecule type" value="Genomic_DNA"/>
</dbReference>
<dbReference type="Proteomes" id="UP000000775">
    <property type="component" value="Chromosome"/>
</dbReference>
<evidence type="ECO:0000313" key="1">
    <source>
        <dbReference type="EMBL" id="CAJ99556.1"/>
    </source>
</evidence>
<proteinExistence type="predicted"/>
<dbReference type="STRING" id="382638.Hac_0761"/>
<accession>Q17VW7</accession>
<organism evidence="2 3">
    <name type="scientific">Helicobacter acinonychis (strain Sheeba)</name>
    <dbReference type="NCBI Taxonomy" id="382638"/>
    <lineage>
        <taxon>Bacteria</taxon>
        <taxon>Pseudomonadati</taxon>
        <taxon>Campylobacterota</taxon>
        <taxon>Epsilonproteobacteria</taxon>
        <taxon>Campylobacterales</taxon>
        <taxon>Helicobacteraceae</taxon>
        <taxon>Helicobacter</taxon>
    </lineage>
</organism>
<dbReference type="KEGG" id="hac:Hac_1486"/>
<evidence type="ECO:0000313" key="2">
    <source>
        <dbReference type="EMBL" id="CAK00209.1"/>
    </source>
</evidence>
<evidence type="ECO:0000313" key="3">
    <source>
        <dbReference type="Proteomes" id="UP000000775"/>
    </source>
</evidence>
<reference evidence="2 3" key="1">
    <citation type="journal article" date="2006" name="PLoS Genet.">
        <title>Who ate whom? Adaptive Helicobacter genomic changes that accompanied a host jump from early humans to large felines.</title>
        <authorList>
            <person name="Eppinger M."/>
            <person name="Baar C."/>
            <person name="Linz B."/>
            <person name="Raddatz G."/>
            <person name="Lanz C."/>
            <person name="Keller H."/>
            <person name="Morelli G."/>
            <person name="Gressmann H."/>
            <person name="Achtman M."/>
            <person name="Schuster S.C."/>
        </authorList>
    </citation>
    <scope>NUCLEOTIDE SEQUENCE [LARGE SCALE GENOMIC DNA]</scope>
    <source>
        <strain evidence="2 3">Sheeba</strain>
    </source>
</reference>
<sequence>MIAYKQKLYTNNKNRRIDTLLRRYGVLYNHCIAQTLL</sequence>
<keyword evidence="3" id="KW-1185">Reference proteome</keyword>
<protein>
    <submittedName>
        <fullName evidence="2">ISHa1152 transposase B 1</fullName>
    </submittedName>
</protein>